<proteinExistence type="predicted"/>
<accession>A0ABS9DQZ2</accession>
<evidence type="ECO:0000259" key="1">
    <source>
        <dbReference type="Pfam" id="PF00501"/>
    </source>
</evidence>
<sequence length="552" mass="59626">MSVPASVYDDKPWLGLYDPGQPETLTQDYTDALAMFRSAVVRASNRPAILYFDAAITYAELDRLSDSLATFLIERGFAKGDRFAIYLQNVPQFVIAIVAAWKAGGIAVAVNPMNRVREIGVLFADCTPRAVICHGSTYEQTVAALDPALRPQIVITTSALAFQTRNDPRLFAEVKPGRVAHTADFETVMAEAGKPTPPPRSGANDIAFLVYTSGTTGVPKGAMSTHGNVTFNAQTYRDWIGLDEGAPLLGIAPLFHITGLIGHVAAAFITAAPLILAYRFEAGVMLDAIEEHKAAFTIGAITAFIAMMNHPSAVPAKLGTLTKIYSGGAPIPPSVVVAFREKFGHYIHNGYGLTETNSPSHVVPLSREAPVDPASGALAIGVPVYNTTSWICDDDGKPVPIGEVGEIVTQGPMVVPGYWNKPDKTAEAIRAGRFHTGDVGFMDRHGWFYLVDRKKDMINAAGYKVWPREVEDVLYTHPSVREAAVVGVPDSYRGETVKAVISLKPGATTTPEAIIAFCKERMAAYKYPREVAIIDDLPKTVTGKILRRELRG</sequence>
<reference evidence="3 4" key="1">
    <citation type="submission" date="2022-01" db="EMBL/GenBank/DDBJ databases">
        <authorList>
            <person name="Won M."/>
            <person name="Kim S.-J."/>
            <person name="Kwon S.-W."/>
        </authorList>
    </citation>
    <scope>NUCLEOTIDE SEQUENCE [LARGE SCALE GENOMIC DNA]</scope>
    <source>
        <strain evidence="3 4">KCTC 23505</strain>
    </source>
</reference>
<dbReference type="InterPro" id="IPR025110">
    <property type="entry name" value="AMP-bd_C"/>
</dbReference>
<dbReference type="InterPro" id="IPR050237">
    <property type="entry name" value="ATP-dep_AMP-bd_enzyme"/>
</dbReference>
<gene>
    <name evidence="3" type="ORF">L2A60_00495</name>
</gene>
<evidence type="ECO:0000313" key="4">
    <source>
        <dbReference type="Proteomes" id="UP001521209"/>
    </source>
</evidence>
<name>A0ABS9DQZ2_9PROT</name>
<dbReference type="Gene3D" id="3.40.50.12780">
    <property type="entry name" value="N-terminal domain of ligase-like"/>
    <property type="match status" value="1"/>
</dbReference>
<feature type="domain" description="AMP-dependent synthetase/ligase" evidence="1">
    <location>
        <begin position="37"/>
        <end position="419"/>
    </location>
</feature>
<dbReference type="Proteomes" id="UP001521209">
    <property type="component" value="Unassembled WGS sequence"/>
</dbReference>
<dbReference type="RefSeq" id="WP_235702403.1">
    <property type="nucleotide sequence ID" value="NZ_JAKGBZ010000001.1"/>
</dbReference>
<protein>
    <submittedName>
        <fullName evidence="3">AMP-binding protein</fullName>
    </submittedName>
</protein>
<feature type="domain" description="AMP-binding enzyme C-terminal" evidence="2">
    <location>
        <begin position="469"/>
        <end position="544"/>
    </location>
</feature>
<dbReference type="EMBL" id="JAKGBZ010000001">
    <property type="protein sequence ID" value="MCF3945163.1"/>
    <property type="molecule type" value="Genomic_DNA"/>
</dbReference>
<dbReference type="InterPro" id="IPR042099">
    <property type="entry name" value="ANL_N_sf"/>
</dbReference>
<organism evidence="3 4">
    <name type="scientific">Acidiphilium iwatense</name>
    <dbReference type="NCBI Taxonomy" id="768198"/>
    <lineage>
        <taxon>Bacteria</taxon>
        <taxon>Pseudomonadati</taxon>
        <taxon>Pseudomonadota</taxon>
        <taxon>Alphaproteobacteria</taxon>
        <taxon>Acetobacterales</taxon>
        <taxon>Acidocellaceae</taxon>
        <taxon>Acidiphilium</taxon>
    </lineage>
</organism>
<dbReference type="Gene3D" id="3.30.300.30">
    <property type="match status" value="1"/>
</dbReference>
<dbReference type="InterPro" id="IPR020845">
    <property type="entry name" value="AMP-binding_CS"/>
</dbReference>
<dbReference type="InterPro" id="IPR045851">
    <property type="entry name" value="AMP-bd_C_sf"/>
</dbReference>
<evidence type="ECO:0000259" key="2">
    <source>
        <dbReference type="Pfam" id="PF13193"/>
    </source>
</evidence>
<dbReference type="SUPFAM" id="SSF56801">
    <property type="entry name" value="Acetyl-CoA synthetase-like"/>
    <property type="match status" value="1"/>
</dbReference>
<dbReference type="Pfam" id="PF13193">
    <property type="entry name" value="AMP-binding_C"/>
    <property type="match status" value="1"/>
</dbReference>
<dbReference type="Pfam" id="PF00501">
    <property type="entry name" value="AMP-binding"/>
    <property type="match status" value="1"/>
</dbReference>
<dbReference type="PANTHER" id="PTHR43767:SF1">
    <property type="entry name" value="NONRIBOSOMAL PEPTIDE SYNTHASE PES1 (EUROFUNG)-RELATED"/>
    <property type="match status" value="1"/>
</dbReference>
<dbReference type="PANTHER" id="PTHR43767">
    <property type="entry name" value="LONG-CHAIN-FATTY-ACID--COA LIGASE"/>
    <property type="match status" value="1"/>
</dbReference>
<comment type="caution">
    <text evidence="3">The sequence shown here is derived from an EMBL/GenBank/DDBJ whole genome shotgun (WGS) entry which is preliminary data.</text>
</comment>
<keyword evidence="4" id="KW-1185">Reference proteome</keyword>
<dbReference type="InterPro" id="IPR000873">
    <property type="entry name" value="AMP-dep_synth/lig_dom"/>
</dbReference>
<dbReference type="PROSITE" id="PS00455">
    <property type="entry name" value="AMP_BINDING"/>
    <property type="match status" value="1"/>
</dbReference>
<evidence type="ECO:0000313" key="3">
    <source>
        <dbReference type="EMBL" id="MCF3945163.1"/>
    </source>
</evidence>